<sequence length="232" mass="25296">MSSGEDDEVDLSALATISETCREFRRLHEASDRAMAVIPRWYALCVNDAAVELGEAATAATRAAPSARLDAFLERGFAHESEKARAPEKLTSAIEDVGRCVAFMGDAVTRANEALGEFVEATSGRRPSDDGDARWIADVPVPVMRTAFKWGSEEEYTIEQWLWMATSVVEQLERELETRRKILDYVRGGVASARAEELDGCVALWSAQPFVDDRLFAIVCGDSADADAAAAS</sequence>
<protein>
    <submittedName>
        <fullName evidence="1">Uncharacterized protein</fullName>
    </submittedName>
</protein>
<dbReference type="AlphaFoldDB" id="A0A7R9XTM7"/>
<organism evidence="1">
    <name type="scientific">Ostreococcus sp. 'lucimarinus'</name>
    <dbReference type="NCBI Taxonomy" id="242159"/>
    <lineage>
        <taxon>Eukaryota</taxon>
        <taxon>Viridiplantae</taxon>
        <taxon>Chlorophyta</taxon>
        <taxon>Mamiellophyceae</taxon>
        <taxon>Mamiellales</taxon>
        <taxon>Bathycoccaceae</taxon>
        <taxon>Ostreococcus</taxon>
    </lineage>
</organism>
<proteinExistence type="predicted"/>
<evidence type="ECO:0000313" key="1">
    <source>
        <dbReference type="EMBL" id="CAD8225601.1"/>
    </source>
</evidence>
<dbReference type="EMBL" id="HBDX01007375">
    <property type="protein sequence ID" value="CAD8225601.1"/>
    <property type="molecule type" value="Transcribed_RNA"/>
</dbReference>
<gene>
    <name evidence="1" type="ORF">OLUC0939_LOCUS6341</name>
</gene>
<name>A0A7R9XTM7_9CHLO</name>
<dbReference type="OMA" id="WIADVPV"/>
<accession>A0A7R9XTM7</accession>
<reference evidence="1" key="1">
    <citation type="submission" date="2021-01" db="EMBL/GenBank/DDBJ databases">
        <authorList>
            <person name="Corre E."/>
            <person name="Pelletier E."/>
            <person name="Niang G."/>
            <person name="Scheremetjew M."/>
            <person name="Finn R."/>
            <person name="Kale V."/>
            <person name="Holt S."/>
            <person name="Cochrane G."/>
            <person name="Meng A."/>
            <person name="Brown T."/>
            <person name="Cohen L."/>
        </authorList>
    </citation>
    <scope>NUCLEOTIDE SEQUENCE</scope>
    <source>
        <strain evidence="1">Clade-A-BCC118000</strain>
    </source>
</reference>